<dbReference type="AlphaFoldDB" id="G7JL77"/>
<feature type="region of interest" description="Disordered" evidence="1">
    <location>
        <begin position="1"/>
        <end position="30"/>
    </location>
</feature>
<evidence type="ECO:0000313" key="2">
    <source>
        <dbReference type="EMBL" id="AES90164.2"/>
    </source>
</evidence>
<dbReference type="HOGENOM" id="CLU_2323949_0_0_1"/>
<dbReference type="PaxDb" id="3880-AES90164"/>
<reference evidence="2 4" key="1">
    <citation type="journal article" date="2011" name="Nature">
        <title>The Medicago genome provides insight into the evolution of rhizobial symbioses.</title>
        <authorList>
            <person name="Young N.D."/>
            <person name="Debelle F."/>
            <person name="Oldroyd G.E."/>
            <person name="Geurts R."/>
            <person name="Cannon S.B."/>
            <person name="Udvardi M.K."/>
            <person name="Benedito V.A."/>
            <person name="Mayer K.F."/>
            <person name="Gouzy J."/>
            <person name="Schoof H."/>
            <person name="Van de Peer Y."/>
            <person name="Proost S."/>
            <person name="Cook D.R."/>
            <person name="Meyers B.C."/>
            <person name="Spannagl M."/>
            <person name="Cheung F."/>
            <person name="De Mita S."/>
            <person name="Krishnakumar V."/>
            <person name="Gundlach H."/>
            <person name="Zhou S."/>
            <person name="Mudge J."/>
            <person name="Bharti A.K."/>
            <person name="Murray J.D."/>
            <person name="Naoumkina M.A."/>
            <person name="Rosen B."/>
            <person name="Silverstein K.A."/>
            <person name="Tang H."/>
            <person name="Rombauts S."/>
            <person name="Zhao P.X."/>
            <person name="Zhou P."/>
            <person name="Barbe V."/>
            <person name="Bardou P."/>
            <person name="Bechner M."/>
            <person name="Bellec A."/>
            <person name="Berger A."/>
            <person name="Berges H."/>
            <person name="Bidwell S."/>
            <person name="Bisseling T."/>
            <person name="Choisne N."/>
            <person name="Couloux A."/>
            <person name="Denny R."/>
            <person name="Deshpande S."/>
            <person name="Dai X."/>
            <person name="Doyle J.J."/>
            <person name="Dudez A.M."/>
            <person name="Farmer A.D."/>
            <person name="Fouteau S."/>
            <person name="Franken C."/>
            <person name="Gibelin C."/>
            <person name="Gish J."/>
            <person name="Goldstein S."/>
            <person name="Gonzalez A.J."/>
            <person name="Green P.J."/>
            <person name="Hallab A."/>
            <person name="Hartog M."/>
            <person name="Hua A."/>
            <person name="Humphray S.J."/>
            <person name="Jeong D.H."/>
            <person name="Jing Y."/>
            <person name="Jocker A."/>
            <person name="Kenton S.M."/>
            <person name="Kim D.J."/>
            <person name="Klee K."/>
            <person name="Lai H."/>
            <person name="Lang C."/>
            <person name="Lin S."/>
            <person name="Macmil S.L."/>
            <person name="Magdelenat G."/>
            <person name="Matthews L."/>
            <person name="McCorrison J."/>
            <person name="Monaghan E.L."/>
            <person name="Mun J.H."/>
            <person name="Najar F.Z."/>
            <person name="Nicholson C."/>
            <person name="Noirot C."/>
            <person name="O'Bleness M."/>
            <person name="Paule C.R."/>
            <person name="Poulain J."/>
            <person name="Prion F."/>
            <person name="Qin B."/>
            <person name="Qu C."/>
            <person name="Retzel E.F."/>
            <person name="Riddle C."/>
            <person name="Sallet E."/>
            <person name="Samain S."/>
            <person name="Samson N."/>
            <person name="Sanders I."/>
            <person name="Saurat O."/>
            <person name="Scarpelli C."/>
            <person name="Schiex T."/>
            <person name="Segurens B."/>
            <person name="Severin A.J."/>
            <person name="Sherrier D.J."/>
            <person name="Shi R."/>
            <person name="Sims S."/>
            <person name="Singer S.R."/>
            <person name="Sinharoy S."/>
            <person name="Sterck L."/>
            <person name="Viollet A."/>
            <person name="Wang B.B."/>
            <person name="Wang K."/>
            <person name="Wang M."/>
            <person name="Wang X."/>
            <person name="Warfsmann J."/>
            <person name="Weissenbach J."/>
            <person name="White D.D."/>
            <person name="White J.D."/>
            <person name="Wiley G.B."/>
            <person name="Wincker P."/>
            <person name="Xing Y."/>
            <person name="Yang L."/>
            <person name="Yao Z."/>
            <person name="Ying F."/>
            <person name="Zhai J."/>
            <person name="Zhou L."/>
            <person name="Zuber A."/>
            <person name="Denarie J."/>
            <person name="Dixon R.A."/>
            <person name="May G.D."/>
            <person name="Schwartz D.C."/>
            <person name="Rogers J."/>
            <person name="Quetier F."/>
            <person name="Town C.D."/>
            <person name="Roe B.A."/>
        </authorList>
    </citation>
    <scope>NUCLEOTIDE SEQUENCE [LARGE SCALE GENOMIC DNA]</scope>
    <source>
        <strain evidence="2">A17</strain>
        <strain evidence="3 4">cv. Jemalong A17</strain>
    </source>
</reference>
<evidence type="ECO:0000256" key="1">
    <source>
        <dbReference type="SAM" id="MobiDB-lite"/>
    </source>
</evidence>
<accession>G7JL77</accession>
<evidence type="ECO:0000313" key="4">
    <source>
        <dbReference type="Proteomes" id="UP000002051"/>
    </source>
</evidence>
<keyword evidence="4" id="KW-1185">Reference proteome</keyword>
<evidence type="ECO:0000313" key="3">
    <source>
        <dbReference type="EnsemblPlants" id="AES90164"/>
    </source>
</evidence>
<protein>
    <submittedName>
        <fullName evidence="2 3">Uncharacterized protein</fullName>
    </submittedName>
</protein>
<accession>A0A0C3X1P2</accession>
<name>G7JL77_MEDTR</name>
<proteinExistence type="predicted"/>
<sequence>MFLHNDLEDGWVWSPEPGDGNEEERKREEKNREEMVLFSCLECREIGKRDYKTVGPTIFYLLFKVGKKGERKVSSLCYSYFALAFKCYKVLMAFNTNGT</sequence>
<organism evidence="2 4">
    <name type="scientific">Medicago truncatula</name>
    <name type="common">Barrel medic</name>
    <name type="synonym">Medicago tribuloides</name>
    <dbReference type="NCBI Taxonomy" id="3880"/>
    <lineage>
        <taxon>Eukaryota</taxon>
        <taxon>Viridiplantae</taxon>
        <taxon>Streptophyta</taxon>
        <taxon>Embryophyta</taxon>
        <taxon>Tracheophyta</taxon>
        <taxon>Spermatophyta</taxon>
        <taxon>Magnoliopsida</taxon>
        <taxon>eudicotyledons</taxon>
        <taxon>Gunneridae</taxon>
        <taxon>Pentapetalae</taxon>
        <taxon>rosids</taxon>
        <taxon>fabids</taxon>
        <taxon>Fabales</taxon>
        <taxon>Fabaceae</taxon>
        <taxon>Papilionoideae</taxon>
        <taxon>50 kb inversion clade</taxon>
        <taxon>NPAAA clade</taxon>
        <taxon>Hologalegina</taxon>
        <taxon>IRL clade</taxon>
        <taxon>Trifolieae</taxon>
        <taxon>Medicago</taxon>
    </lineage>
</organism>
<dbReference type="Proteomes" id="UP000002051">
    <property type="component" value="Chromosome 4"/>
</dbReference>
<dbReference type="EnsemblPlants" id="AES90164">
    <property type="protein sequence ID" value="AES90164"/>
    <property type="gene ID" value="MTR_4g086000"/>
</dbReference>
<dbReference type="EMBL" id="CM001220">
    <property type="protein sequence ID" value="AES90164.2"/>
    <property type="molecule type" value="Genomic_DNA"/>
</dbReference>
<gene>
    <name evidence="2" type="ordered locus">MTR_4g086000</name>
</gene>
<reference evidence="3" key="3">
    <citation type="submission" date="2015-04" db="UniProtKB">
        <authorList>
            <consortium name="EnsemblPlants"/>
        </authorList>
    </citation>
    <scope>IDENTIFICATION</scope>
    <source>
        <strain evidence="3">cv. Jemalong A17</strain>
    </source>
</reference>
<reference evidence="2 4" key="2">
    <citation type="journal article" date="2014" name="BMC Genomics">
        <title>An improved genome release (version Mt4.0) for the model legume Medicago truncatula.</title>
        <authorList>
            <person name="Tang H."/>
            <person name="Krishnakumar V."/>
            <person name="Bidwell S."/>
            <person name="Rosen B."/>
            <person name="Chan A."/>
            <person name="Zhou S."/>
            <person name="Gentzbittel L."/>
            <person name="Childs K.L."/>
            <person name="Yandell M."/>
            <person name="Gundlach H."/>
            <person name="Mayer K.F."/>
            <person name="Schwartz D.C."/>
            <person name="Town C.D."/>
        </authorList>
    </citation>
    <scope>GENOME REANNOTATION</scope>
    <source>
        <strain evidence="3 4">cv. Jemalong A17</strain>
    </source>
</reference>